<dbReference type="Gene3D" id="2.60.200.60">
    <property type="match status" value="1"/>
</dbReference>
<evidence type="ECO:0000313" key="2">
    <source>
        <dbReference type="Proteomes" id="UP000293172"/>
    </source>
</evidence>
<dbReference type="EMBL" id="QJUL01000087">
    <property type="protein sequence ID" value="TBU81684.1"/>
    <property type="molecule type" value="Genomic_DNA"/>
</dbReference>
<evidence type="ECO:0000313" key="1">
    <source>
        <dbReference type="EMBL" id="TBU81684.1"/>
    </source>
</evidence>
<dbReference type="Pfam" id="PF05488">
    <property type="entry name" value="PAAR_motif"/>
    <property type="match status" value="1"/>
</dbReference>
<dbReference type="AlphaFoldDB" id="A0A4Q9QQ78"/>
<sequence>MNFPGKRPIRLGDKTTHGGAVISAPSSSSAGNIPLAVVGDAVSCPKCGPNSIAQGDAAWTIDGKPVALDGHATACGAKLIASLPA</sequence>
<gene>
    <name evidence="1" type="ORF">DNK44_26150</name>
</gene>
<comment type="caution">
    <text evidence="1">The sequence shown here is derived from an EMBL/GenBank/DDBJ whole genome shotgun (WGS) entry which is preliminary data.</text>
</comment>
<dbReference type="OrthoDB" id="6860016at2"/>
<accession>A0A4Q9QQ78</accession>
<proteinExistence type="predicted"/>
<evidence type="ECO:0008006" key="3">
    <source>
        <dbReference type="Google" id="ProtNLM"/>
    </source>
</evidence>
<reference evidence="1 2" key="1">
    <citation type="submission" date="2018-06" db="EMBL/GenBank/DDBJ databases">
        <title>Three novel Pseudomonas species isolated from symptomatic oak.</title>
        <authorList>
            <person name="Bueno-Gonzalez V."/>
            <person name="Brady C."/>
        </authorList>
    </citation>
    <scope>NUCLEOTIDE SEQUENCE [LARGE SCALE GENOMIC DNA]</scope>
    <source>
        <strain evidence="1 2">P6B</strain>
    </source>
</reference>
<organism evidence="1 2">
    <name type="scientific">Phytopseudomonas dryadis</name>
    <dbReference type="NCBI Taxonomy" id="2487520"/>
    <lineage>
        <taxon>Bacteria</taxon>
        <taxon>Pseudomonadati</taxon>
        <taxon>Pseudomonadota</taxon>
        <taxon>Gammaproteobacteria</taxon>
        <taxon>Pseudomonadales</taxon>
        <taxon>Pseudomonadaceae</taxon>
        <taxon>Phytopseudomonas</taxon>
    </lineage>
</organism>
<dbReference type="Proteomes" id="UP000293172">
    <property type="component" value="Unassembled WGS sequence"/>
</dbReference>
<dbReference type="CDD" id="cd14744">
    <property type="entry name" value="PAAR_CT_2"/>
    <property type="match status" value="1"/>
</dbReference>
<name>A0A4Q9QQ78_9GAMM</name>
<dbReference type="RefSeq" id="WP_131199488.1">
    <property type="nucleotide sequence ID" value="NZ_QJUL01000087.1"/>
</dbReference>
<protein>
    <recommendedName>
        <fullName evidence="3">PAAR domain-containing protein</fullName>
    </recommendedName>
</protein>
<dbReference type="InterPro" id="IPR008727">
    <property type="entry name" value="PAAR_motif"/>
</dbReference>